<accession>A0ACC3T7F6</accession>
<evidence type="ECO:0000313" key="1">
    <source>
        <dbReference type="EMBL" id="KAK9239852.1"/>
    </source>
</evidence>
<comment type="caution">
    <text evidence="1">The sequence shown here is derived from an EMBL/GenBank/DDBJ whole genome shotgun (WGS) entry which is preliminary data.</text>
</comment>
<dbReference type="Proteomes" id="UP001433508">
    <property type="component" value="Unassembled WGS sequence"/>
</dbReference>
<proteinExistence type="predicted"/>
<name>A0ACC3T7F6_LIPKO</name>
<sequence>MTGSATHPSSSRVGTSSQQTVSGGKRGAGAVTAASVGTVQPLAATANKPVTPQTEDPNFVIDPVQFEAFPIESLRKYRTFYKLSVPSSISNAGTLLNGPVGKKTFSYKHRTRISKDELASNVKRHFSGSPVRETDMIAGFLYSAKNQNNALRLHFPVN</sequence>
<protein>
    <submittedName>
        <fullName evidence="1">Uncharacterized protein</fullName>
    </submittedName>
</protein>
<gene>
    <name evidence="1" type="ORF">V1525DRAFT_396945</name>
</gene>
<keyword evidence="2" id="KW-1185">Reference proteome</keyword>
<evidence type="ECO:0000313" key="2">
    <source>
        <dbReference type="Proteomes" id="UP001433508"/>
    </source>
</evidence>
<dbReference type="EMBL" id="MU971343">
    <property type="protein sequence ID" value="KAK9239852.1"/>
    <property type="molecule type" value="Genomic_DNA"/>
</dbReference>
<reference evidence="2" key="1">
    <citation type="journal article" date="2024" name="Front. Bioeng. Biotechnol.">
        <title>Genome-scale model development and genomic sequencing of the oleaginous clade Lipomyces.</title>
        <authorList>
            <person name="Czajka J.J."/>
            <person name="Han Y."/>
            <person name="Kim J."/>
            <person name="Mondo S.J."/>
            <person name="Hofstad B.A."/>
            <person name="Robles A."/>
            <person name="Haridas S."/>
            <person name="Riley R."/>
            <person name="LaButti K."/>
            <person name="Pangilinan J."/>
            <person name="Andreopoulos W."/>
            <person name="Lipzen A."/>
            <person name="Yan J."/>
            <person name="Wang M."/>
            <person name="Ng V."/>
            <person name="Grigoriev I.V."/>
            <person name="Spatafora J.W."/>
            <person name="Magnuson J.K."/>
            <person name="Baker S.E."/>
            <person name="Pomraning K.R."/>
        </authorList>
    </citation>
    <scope>NUCLEOTIDE SEQUENCE [LARGE SCALE GENOMIC DNA]</scope>
    <source>
        <strain evidence="2">CBS 7786</strain>
    </source>
</reference>
<organism evidence="1 2">
    <name type="scientific">Lipomyces kononenkoae</name>
    <name type="common">Yeast</name>
    <dbReference type="NCBI Taxonomy" id="34357"/>
    <lineage>
        <taxon>Eukaryota</taxon>
        <taxon>Fungi</taxon>
        <taxon>Dikarya</taxon>
        <taxon>Ascomycota</taxon>
        <taxon>Saccharomycotina</taxon>
        <taxon>Lipomycetes</taxon>
        <taxon>Lipomycetales</taxon>
        <taxon>Lipomycetaceae</taxon>
        <taxon>Lipomyces</taxon>
    </lineage>
</organism>